<dbReference type="Proteomes" id="UP000012118">
    <property type="component" value="Unassembled WGS sequence"/>
</dbReference>
<accession>M6QP37</accession>
<proteinExistence type="predicted"/>
<dbReference type="Gene3D" id="2.170.16.10">
    <property type="entry name" value="Hedgehog/Intein (Hint) domain"/>
    <property type="match status" value="1"/>
</dbReference>
<sequence length="196" mass="21382">MSKTSVYNLEIEENHSYYVGKGGVLVHNYGVEESNGVVRVKPFESQSSIEKVLDIFSGLGNHAQSVDIPILFSDKDSVDRLSISIYADKFGGEIASDGSLLVTNTDKATVQRRMSAIQENLTRVANACRYRTCSSISLEIGEVVNLSNVDRQKISEGVGQLFSGTPGKVNGKDGDIIYGVILDKNTNVFIPYINKP</sequence>
<dbReference type="EMBL" id="AHNU02000040">
    <property type="protein sequence ID" value="EMN90627.1"/>
    <property type="molecule type" value="Genomic_DNA"/>
</dbReference>
<protein>
    <submittedName>
        <fullName evidence="1">Uncharacterized protein</fullName>
    </submittedName>
</protein>
<dbReference type="InterPro" id="IPR030934">
    <property type="entry name" value="Intein_C"/>
</dbReference>
<reference evidence="1 2" key="1">
    <citation type="submission" date="2013-01" db="EMBL/GenBank/DDBJ databases">
        <authorList>
            <person name="Harkins D.M."/>
            <person name="Durkin A.S."/>
            <person name="Brinkac L.M."/>
            <person name="Haft D.H."/>
            <person name="Selengut J.D."/>
            <person name="Sanka R."/>
            <person name="DePew J."/>
            <person name="Purushe J."/>
            <person name="Chanthongthip A."/>
            <person name="Lattana O."/>
            <person name="Phetsouvanh R."/>
            <person name="Newton P.N."/>
            <person name="Vinetz J.M."/>
            <person name="Sutton G.G."/>
            <person name="Nierman W.C."/>
            <person name="Fouts D.E."/>
        </authorList>
    </citation>
    <scope>NUCLEOTIDE SEQUENCE [LARGE SCALE GENOMIC DNA]</scope>
    <source>
        <strain evidence="1 2">UI 13098</strain>
    </source>
</reference>
<dbReference type="AlphaFoldDB" id="M6QP37"/>
<keyword evidence="2" id="KW-1185">Reference proteome</keyword>
<dbReference type="PROSITE" id="PS50818">
    <property type="entry name" value="INTEIN_C_TER"/>
    <property type="match status" value="1"/>
</dbReference>
<evidence type="ECO:0000313" key="1">
    <source>
        <dbReference type="EMBL" id="EMN90627.1"/>
    </source>
</evidence>
<gene>
    <name evidence="1" type="ORF">LEP1GSC108_3372</name>
</gene>
<name>M6QP37_9LEPT</name>
<evidence type="ECO:0000313" key="2">
    <source>
        <dbReference type="Proteomes" id="UP000012118"/>
    </source>
</evidence>
<comment type="caution">
    <text evidence="1">The sequence shown here is derived from an EMBL/GenBank/DDBJ whole genome shotgun (WGS) entry which is preliminary data.</text>
</comment>
<organism evidence="1 2">
    <name type="scientific">Leptospira weilii str. UI 13098</name>
    <dbReference type="NCBI Taxonomy" id="1088542"/>
    <lineage>
        <taxon>Bacteria</taxon>
        <taxon>Pseudomonadati</taxon>
        <taxon>Spirochaetota</taxon>
        <taxon>Spirochaetia</taxon>
        <taxon>Leptospirales</taxon>
        <taxon>Leptospiraceae</taxon>
        <taxon>Leptospira</taxon>
    </lineage>
</organism>
<dbReference type="RefSeq" id="WP_004503187.1">
    <property type="nucleotide sequence ID" value="NZ_AHNU02000040.1"/>
</dbReference>
<dbReference type="NCBIfam" id="TIGR01443">
    <property type="entry name" value="intein_Cterm"/>
    <property type="match status" value="1"/>
</dbReference>